<gene>
    <name evidence="2" type="ORF">ARMA_2948</name>
</gene>
<reference evidence="2 3" key="1">
    <citation type="journal article" date="2015" name="Genome Announc.">
        <title>Draft Genome Sequence of a Heterotrophic Facultative Anaerobic Thermophilic Bacterium, Ardenticatena maritima Strain 110ST.</title>
        <authorList>
            <person name="Kawaichi S."/>
            <person name="Yoshida T."/>
            <person name="Sako Y."/>
            <person name="Nakamura R."/>
        </authorList>
    </citation>
    <scope>NUCLEOTIDE SEQUENCE [LARGE SCALE GENOMIC DNA]</scope>
    <source>
        <strain evidence="2 3">110S</strain>
    </source>
</reference>
<sequence length="50" mass="5783">MCLKSPNPRKGIETHRIRQAALLLPKRLKSPNPRKGIETFSSRTSYRNYA</sequence>
<protein>
    <submittedName>
        <fullName evidence="2">Uncharacterized protein</fullName>
    </submittedName>
</protein>
<name>A0A0M8K9J0_9CHLR</name>
<evidence type="ECO:0000256" key="1">
    <source>
        <dbReference type="SAM" id="MobiDB-lite"/>
    </source>
</evidence>
<dbReference type="Proteomes" id="UP000037784">
    <property type="component" value="Unassembled WGS sequence"/>
</dbReference>
<feature type="region of interest" description="Disordered" evidence="1">
    <location>
        <begin position="29"/>
        <end position="50"/>
    </location>
</feature>
<accession>A0A0M8K9J0</accession>
<feature type="compositionally biased region" description="Polar residues" evidence="1">
    <location>
        <begin position="39"/>
        <end position="50"/>
    </location>
</feature>
<organism evidence="2 3">
    <name type="scientific">Ardenticatena maritima</name>
    <dbReference type="NCBI Taxonomy" id="872965"/>
    <lineage>
        <taxon>Bacteria</taxon>
        <taxon>Bacillati</taxon>
        <taxon>Chloroflexota</taxon>
        <taxon>Ardenticatenia</taxon>
        <taxon>Ardenticatenales</taxon>
        <taxon>Ardenticatenaceae</taxon>
        <taxon>Ardenticatena</taxon>
    </lineage>
</organism>
<comment type="caution">
    <text evidence="2">The sequence shown here is derived from an EMBL/GenBank/DDBJ whole genome shotgun (WGS) entry which is preliminary data.</text>
</comment>
<keyword evidence="3" id="KW-1185">Reference proteome</keyword>
<dbReference type="AlphaFoldDB" id="A0A0M8K9J0"/>
<proteinExistence type="predicted"/>
<evidence type="ECO:0000313" key="2">
    <source>
        <dbReference type="EMBL" id="GAP64525.1"/>
    </source>
</evidence>
<reference evidence="3" key="2">
    <citation type="submission" date="2015-08" db="EMBL/GenBank/DDBJ databases">
        <title>Draft Genome Sequence of a Heterotrophic Facultative Anaerobic Bacterium Ardenticatena maritima Strain 110S.</title>
        <authorList>
            <person name="Kawaichi S."/>
            <person name="Yoshida T."/>
            <person name="Sako Y."/>
            <person name="Nakamura R."/>
        </authorList>
    </citation>
    <scope>NUCLEOTIDE SEQUENCE [LARGE SCALE GENOMIC DNA]</scope>
    <source>
        <strain evidence="3">110S</strain>
    </source>
</reference>
<evidence type="ECO:0000313" key="3">
    <source>
        <dbReference type="Proteomes" id="UP000037784"/>
    </source>
</evidence>
<dbReference type="EMBL" id="BBZA01000275">
    <property type="protein sequence ID" value="GAP64525.1"/>
    <property type="molecule type" value="Genomic_DNA"/>
</dbReference>
<dbReference type="InParanoid" id="A0A0M8K9J0"/>